<proteinExistence type="predicted"/>
<dbReference type="Proteomes" id="UP000564836">
    <property type="component" value="Chromosome"/>
</dbReference>
<reference evidence="1" key="2">
    <citation type="submission" date="2020-06" db="EMBL/GenBank/DDBJ databases">
        <title>Whole Genome Sequence of Bradyrhizobium sp. Strain 323S2.</title>
        <authorList>
            <person name="Bromfield E.S.P."/>
        </authorList>
    </citation>
    <scope>NUCLEOTIDE SEQUENCE [LARGE SCALE GENOMIC DNA]</scope>
    <source>
        <strain evidence="1">323S2</strain>
    </source>
</reference>
<dbReference type="AlphaFoldDB" id="A0A7Z0QK13"/>
<accession>A0A7Z0QK13</accession>
<dbReference type="EMBL" id="JACBFH010000001">
    <property type="protein sequence ID" value="NYY95830.1"/>
    <property type="molecule type" value="Genomic_DNA"/>
</dbReference>
<organism evidence="1">
    <name type="scientific">Bradyrhizobium barranii subsp. barranii</name>
    <dbReference type="NCBI Taxonomy" id="2823807"/>
    <lineage>
        <taxon>Bacteria</taxon>
        <taxon>Pseudomonadati</taxon>
        <taxon>Pseudomonadota</taxon>
        <taxon>Alphaproteobacteria</taxon>
        <taxon>Hyphomicrobiales</taxon>
        <taxon>Nitrobacteraceae</taxon>
        <taxon>Bradyrhizobium</taxon>
        <taxon>Bradyrhizobium barranii</taxon>
    </lineage>
</organism>
<protein>
    <submittedName>
        <fullName evidence="1">Uncharacterized protein</fullName>
    </submittedName>
</protein>
<evidence type="ECO:0000313" key="3">
    <source>
        <dbReference type="Proteomes" id="UP000564836"/>
    </source>
</evidence>
<dbReference type="RefSeq" id="WP_166342196.1">
    <property type="nucleotide sequence ID" value="NZ_CP088280.1"/>
</dbReference>
<name>A0A7Z0QK13_9BRAD</name>
<dbReference type="EMBL" id="CP088280">
    <property type="protein sequence ID" value="UGX97376.1"/>
    <property type="molecule type" value="Genomic_DNA"/>
</dbReference>
<sequence length="179" mass="19584">MSLPTKPFPTSISLPEVTGITGPMLGSLTAALGVDRNILPGDEQIAHAWANLPRLIGRIPPQHRNETLVRMCVAVASGLFDSAINYAWNAAIVELREKVRRFGLPVVPQVIDRSFDEAALVDLKDADLLTLCLRLNLITEDGFFLLDQCRDIRNNFSAAHPTMGNLARPIRESAAFGPD</sequence>
<evidence type="ECO:0000313" key="1">
    <source>
        <dbReference type="EMBL" id="NYY95830.1"/>
    </source>
</evidence>
<reference evidence="2 3" key="3">
    <citation type="journal article" date="2022" name="Int. J. Syst. Evol. Microbiol.">
        <title>Strains of Bradyrhizobium barranii sp. nov. associated with legumes native to Canada are symbionts of soybeans and belong to different subspecies (subsp. barranii subsp. nov. and subsp. apii subsp. nov.) and symbiovars (sv. glycinearum and sv. septentrionale).</title>
        <authorList>
            <person name="Bromfield E.S.P."/>
            <person name="Cloutier S."/>
            <person name="Wasai-Hara S."/>
            <person name="Minamisawa K."/>
        </authorList>
    </citation>
    <scope>NUCLEOTIDE SEQUENCE [LARGE SCALE GENOMIC DNA]</scope>
    <source>
        <strain evidence="2 3">323S2</strain>
    </source>
</reference>
<evidence type="ECO:0000313" key="2">
    <source>
        <dbReference type="EMBL" id="UGX97376.1"/>
    </source>
</evidence>
<reference evidence="2 3" key="1">
    <citation type="journal article" date="2017" name="Syst. Appl. Microbiol.">
        <title>Soybeans inoculated with root zone soils of Canadian native legumes harbour diverse and novel Bradyrhizobium spp. that possess agricultural potential.</title>
        <authorList>
            <person name="Bromfield E.S.P."/>
            <person name="Cloutier S."/>
            <person name="Tambong J.T."/>
            <person name="Tran Thi T.V."/>
        </authorList>
    </citation>
    <scope>NUCLEOTIDE SEQUENCE [LARGE SCALE GENOMIC DNA]</scope>
    <source>
        <strain evidence="2 3">323S2</strain>
    </source>
</reference>
<gene>
    <name evidence="2" type="ORF">G6321_00020500</name>
    <name evidence="1" type="ORF">G6321_47705</name>
</gene>